<organism evidence="4 5">
    <name type="scientific">Spirosoma sordidisoli</name>
    <dbReference type="NCBI Taxonomy" id="2502893"/>
    <lineage>
        <taxon>Bacteria</taxon>
        <taxon>Pseudomonadati</taxon>
        <taxon>Bacteroidota</taxon>
        <taxon>Cytophagia</taxon>
        <taxon>Cytophagales</taxon>
        <taxon>Cytophagaceae</taxon>
        <taxon>Spirosoma</taxon>
    </lineage>
</organism>
<accession>A0A4Q2UW75</accession>
<dbReference type="Gene3D" id="3.40.50.2000">
    <property type="entry name" value="Glycogen Phosphorylase B"/>
    <property type="match status" value="2"/>
</dbReference>
<protein>
    <submittedName>
        <fullName evidence="4">Glycosyltransferase family 1 protein</fullName>
    </submittedName>
</protein>
<dbReference type="InterPro" id="IPR001296">
    <property type="entry name" value="Glyco_trans_1"/>
</dbReference>
<evidence type="ECO:0000313" key="5">
    <source>
        <dbReference type="Proteomes" id="UP000290407"/>
    </source>
</evidence>
<dbReference type="SUPFAM" id="SSF53756">
    <property type="entry name" value="UDP-Glycosyltransferase/glycogen phosphorylase"/>
    <property type="match status" value="1"/>
</dbReference>
<sequence length="339" mass="38161">MNITLLLRSPGTGYSIESLVAGIGQELAREPDCTVRVVPMPYVSRGIRSVWQNLRFVARLTRTSPADVYHITGDVHYLALVLPPSRTVLTIHDAITLHQNRHRPVRWLIFWLLWFYWPIRRAAVVTAVSDKTRQELRRYVGRRADAVVVVPNAPDPIFQYSPRPFRSKYPVLLQLGTAPHKNLPRLIDALTGLRCRLVLVGPLSPGLREQLNRCQIDYVSYTDLSQQAVFQLYTSCDIVTFVSVYEGFGMPILEANAVGRVVITADWQPMRSVAADAALVVDPVDVAAIRAGIVRLMTDEAYRNERIEAGLQNANRYSAAQMARDYRTVYTSIGSGNCR</sequence>
<reference evidence="4 5" key="1">
    <citation type="submission" date="2019-01" db="EMBL/GenBank/DDBJ databases">
        <title>Spirosoma flava sp. nov., a propanil-degrading bacterium isolated from herbicide-contaminated soil.</title>
        <authorList>
            <person name="Zhang L."/>
            <person name="Jiang J.-D."/>
        </authorList>
    </citation>
    <scope>NUCLEOTIDE SEQUENCE [LARGE SCALE GENOMIC DNA]</scope>
    <source>
        <strain evidence="4 5">TY50</strain>
    </source>
</reference>
<dbReference type="CDD" id="cd03809">
    <property type="entry name" value="GT4_MtfB-like"/>
    <property type="match status" value="1"/>
</dbReference>
<name>A0A4Q2UW75_9BACT</name>
<dbReference type="GO" id="GO:0016757">
    <property type="term" value="F:glycosyltransferase activity"/>
    <property type="evidence" value="ECO:0007669"/>
    <property type="project" value="InterPro"/>
</dbReference>
<dbReference type="PANTHER" id="PTHR46401">
    <property type="entry name" value="GLYCOSYLTRANSFERASE WBBK-RELATED"/>
    <property type="match status" value="1"/>
</dbReference>
<dbReference type="Proteomes" id="UP000290407">
    <property type="component" value="Unassembled WGS sequence"/>
</dbReference>
<evidence type="ECO:0000313" key="4">
    <source>
        <dbReference type="EMBL" id="RYC72100.1"/>
    </source>
</evidence>
<dbReference type="Pfam" id="PF13439">
    <property type="entry name" value="Glyco_transf_4"/>
    <property type="match status" value="1"/>
</dbReference>
<dbReference type="EMBL" id="SBLB01000001">
    <property type="protein sequence ID" value="RYC72100.1"/>
    <property type="molecule type" value="Genomic_DNA"/>
</dbReference>
<evidence type="ECO:0000256" key="1">
    <source>
        <dbReference type="ARBA" id="ARBA00022679"/>
    </source>
</evidence>
<keyword evidence="1 4" id="KW-0808">Transferase</keyword>
<feature type="domain" description="Glycosyl transferase family 1" evidence="2">
    <location>
        <begin position="165"/>
        <end position="310"/>
    </location>
</feature>
<comment type="caution">
    <text evidence="4">The sequence shown here is derived from an EMBL/GenBank/DDBJ whole genome shotgun (WGS) entry which is preliminary data.</text>
</comment>
<dbReference type="InterPro" id="IPR028098">
    <property type="entry name" value="Glyco_trans_4-like_N"/>
</dbReference>
<dbReference type="Pfam" id="PF00534">
    <property type="entry name" value="Glycos_transf_1"/>
    <property type="match status" value="1"/>
</dbReference>
<feature type="domain" description="Glycosyltransferase subfamily 4-like N-terminal" evidence="3">
    <location>
        <begin position="19"/>
        <end position="155"/>
    </location>
</feature>
<evidence type="ECO:0000259" key="2">
    <source>
        <dbReference type="Pfam" id="PF00534"/>
    </source>
</evidence>
<proteinExistence type="predicted"/>
<evidence type="ECO:0000259" key="3">
    <source>
        <dbReference type="Pfam" id="PF13439"/>
    </source>
</evidence>
<dbReference type="PANTHER" id="PTHR46401:SF2">
    <property type="entry name" value="GLYCOSYLTRANSFERASE WBBK-RELATED"/>
    <property type="match status" value="1"/>
</dbReference>
<keyword evidence="5" id="KW-1185">Reference proteome</keyword>
<gene>
    <name evidence="4" type="ORF">EQG79_08275</name>
</gene>
<dbReference type="AlphaFoldDB" id="A0A4Q2UW75"/>
<dbReference type="RefSeq" id="WP_077920589.1">
    <property type="nucleotide sequence ID" value="NZ_SBLB01000001.1"/>
</dbReference>